<dbReference type="SUPFAM" id="SSF51182">
    <property type="entry name" value="RmlC-like cupins"/>
    <property type="match status" value="1"/>
</dbReference>
<proteinExistence type="predicted"/>
<dbReference type="InterPro" id="IPR011051">
    <property type="entry name" value="RmlC_Cupin_sf"/>
</dbReference>
<accession>A0A514JL88</accession>
<name>A0A514JL88_9ACTN</name>
<dbReference type="InterPro" id="IPR014710">
    <property type="entry name" value="RmlC-like_jellyroll"/>
</dbReference>
<evidence type="ECO:0000256" key="1">
    <source>
        <dbReference type="SAM" id="MobiDB-lite"/>
    </source>
</evidence>
<dbReference type="RefSeq" id="WP_142231346.1">
    <property type="nucleotide sequence ID" value="NZ_CP022310.1"/>
</dbReference>
<sequence>MIVTERGAATTVIVHDGAVRRWRSVARRGMLFSECESIDHVVLEDDGTLSADPEDRTETLWYVVSGRACFRNGTDDTVHPVPAEHAVLLPAGVPGLLSAAGTCEVIVVTCVPDSVARRLPHRAPSLSAPTSDVPDADTCQAH</sequence>
<dbReference type="Proteomes" id="UP000316215">
    <property type="component" value="Chromosome"/>
</dbReference>
<feature type="region of interest" description="Disordered" evidence="1">
    <location>
        <begin position="122"/>
        <end position="142"/>
    </location>
</feature>
<reference evidence="2 3" key="1">
    <citation type="submission" date="2017-07" db="EMBL/GenBank/DDBJ databases">
        <title>The Complete Genome of Streptomyces asterosporus-ZSY.</title>
        <authorList>
            <person name="Zhang S."/>
        </authorList>
    </citation>
    <scope>NUCLEOTIDE SEQUENCE [LARGE SCALE GENOMIC DNA]</scope>
    <source>
        <strain evidence="2 3">DSM 41452</strain>
    </source>
</reference>
<evidence type="ECO:0000313" key="2">
    <source>
        <dbReference type="EMBL" id="QDI68106.1"/>
    </source>
</evidence>
<dbReference type="KEGG" id="sast:CD934_05055"/>
<protein>
    <submittedName>
        <fullName evidence="2">Uncharacterized protein</fullName>
    </submittedName>
</protein>
<dbReference type="Gene3D" id="2.60.120.10">
    <property type="entry name" value="Jelly Rolls"/>
    <property type="match status" value="1"/>
</dbReference>
<organism evidence="2 3">
    <name type="scientific">Streptomyces calvus</name>
    <dbReference type="NCBI Taxonomy" id="67282"/>
    <lineage>
        <taxon>Bacteria</taxon>
        <taxon>Bacillati</taxon>
        <taxon>Actinomycetota</taxon>
        <taxon>Actinomycetes</taxon>
        <taxon>Kitasatosporales</taxon>
        <taxon>Streptomycetaceae</taxon>
        <taxon>Streptomyces</taxon>
    </lineage>
</organism>
<evidence type="ECO:0000313" key="3">
    <source>
        <dbReference type="Proteomes" id="UP000316215"/>
    </source>
</evidence>
<dbReference type="AlphaFoldDB" id="A0A514JL88"/>
<gene>
    <name evidence="2" type="ORF">CD934_05055</name>
</gene>
<keyword evidence="3" id="KW-1185">Reference proteome</keyword>
<dbReference type="EMBL" id="CP022310">
    <property type="protein sequence ID" value="QDI68106.1"/>
    <property type="molecule type" value="Genomic_DNA"/>
</dbReference>